<feature type="domain" description="Orc1-like AAA ATPase" evidence="5">
    <location>
        <begin position="43"/>
        <end position="189"/>
    </location>
</feature>
<comment type="caution">
    <text evidence="6">The sequence shown here is derived from an EMBL/GenBank/DDBJ whole genome shotgun (WGS) entry which is preliminary data.</text>
</comment>
<dbReference type="Pfam" id="PF13191">
    <property type="entry name" value="AAA_16"/>
    <property type="match status" value="1"/>
</dbReference>
<evidence type="ECO:0000256" key="3">
    <source>
        <dbReference type="SAM" id="Coils"/>
    </source>
</evidence>
<evidence type="ECO:0000256" key="2">
    <source>
        <dbReference type="ARBA" id="ARBA00022840"/>
    </source>
</evidence>
<feature type="coiled-coil region" evidence="3">
    <location>
        <begin position="885"/>
        <end position="928"/>
    </location>
</feature>
<gene>
    <name evidence="6" type="ORF">DMH04_10120</name>
</gene>
<dbReference type="OrthoDB" id="134712at2"/>
<dbReference type="PANTHER" id="PTHR16305:SF35">
    <property type="entry name" value="TRANSCRIPTIONAL ACTIVATOR DOMAIN"/>
    <property type="match status" value="1"/>
</dbReference>
<dbReference type="Gene3D" id="3.40.50.300">
    <property type="entry name" value="P-loop containing nucleotide triphosphate hydrolases"/>
    <property type="match status" value="1"/>
</dbReference>
<dbReference type="SUPFAM" id="SSF52540">
    <property type="entry name" value="P-loop containing nucleoside triphosphate hydrolases"/>
    <property type="match status" value="1"/>
</dbReference>
<keyword evidence="3" id="KW-0175">Coiled coil</keyword>
<dbReference type="InterPro" id="IPR027417">
    <property type="entry name" value="P-loop_NTPase"/>
</dbReference>
<dbReference type="PANTHER" id="PTHR16305">
    <property type="entry name" value="TESTICULAR SOLUBLE ADENYLYL CYCLASE"/>
    <property type="match status" value="1"/>
</dbReference>
<proteinExistence type="predicted"/>
<keyword evidence="1" id="KW-0547">Nucleotide-binding</keyword>
<name>A0A428ZH29_KIBAR</name>
<evidence type="ECO:0000313" key="7">
    <source>
        <dbReference type="Proteomes" id="UP000287547"/>
    </source>
</evidence>
<dbReference type="EMBL" id="QHKI01000006">
    <property type="protein sequence ID" value="RSM87393.1"/>
    <property type="molecule type" value="Genomic_DNA"/>
</dbReference>
<feature type="region of interest" description="Disordered" evidence="4">
    <location>
        <begin position="12"/>
        <end position="32"/>
    </location>
</feature>
<feature type="compositionally biased region" description="Low complexity" evidence="4">
    <location>
        <begin position="14"/>
        <end position="26"/>
    </location>
</feature>
<dbReference type="InterPro" id="IPR041664">
    <property type="entry name" value="AAA_16"/>
</dbReference>
<keyword evidence="2" id="KW-0067">ATP-binding</keyword>
<dbReference type="Proteomes" id="UP000287547">
    <property type="component" value="Unassembled WGS sequence"/>
</dbReference>
<sequence>MGGPIVGCQVRSNTARSAARRTSWPAAPGPYRDHGARRTVGARFVGRAAETDQLVGLLSEARAGRGAFALITGEPGIGRTALAQHVSEAADGFDVLWATCWANDQVPYWALVQLARRFAVVTGTPGVDREWFAEGTDRFRLFDTFTQLLSSAERPQLVVVDDLHWADVGSLRYLEFLGHQVRDSRIVVVGTTEDGRLPAELVRLGTRVPLAGLSEGETSELLHALTGRESDAGHVHRRTGGNPSLVTEIALHPGKHVPETVRHVLDRRLAHLSLDAMELLTVGAVLGARFDLREVAAMTHKSVMTVRAALPFDDGVVVQGDAHTVEFPYTLMRDVILARLSPADEVALHRRAAEVVGHDPARLAAHFSRACHVPEAVRYGVEAGRAAMRSGAYEASAGHFHRTVALLTDPGKRARLLVELAGAQRLSGDPAAAMATARQALELARAVGDHETAGWAALADGHQSPLGETDWTPVRGIERVLAELPGDDSELRVRLLARLAVDTGDGAVAGQAVAMARRLDQPEVIMTALVARHDTLRWRPETVHERLAIAAETVELGAGAGVLESVAEGRLRQVEGLLELGQRAAAERVLAECGLLVNQTRNPLWHHLYMTATARLRWLERDFAAAAGITRTMLDGADAVPWVTPMWHEFVASLALAEGDTAGAAEAEARFVASVAAAPPHWTRPMWQALAARLAARMGRLADARLTLDQLLAEGAPAVIDRRGGLACLACLAEVAYLVGADEYAADILTVARPYAHVVVLFVWTPMSHYLSLLATMLGDAAEAELHRRSTVDIARRMGARLWLDDLEPPQPPVAPDTAVLAHEGDYWTLDHAGNTARLRHGKGMAYLARLLARPGVETHALHLAGETHPNGANDLGPHLDARAKAAYQERLGDLRADLAEATEYHDLERARKARDEMDALVRELARTVGLRGRDRPNGSAAERARINVTRRLRSTIDRISETHPDLGYHLDTAIRTGTFCSYQPGPVPSVSWRVNIVPSE</sequence>
<evidence type="ECO:0000256" key="1">
    <source>
        <dbReference type="ARBA" id="ARBA00022741"/>
    </source>
</evidence>
<accession>A0A428ZH29</accession>
<dbReference type="GO" id="GO:0005737">
    <property type="term" value="C:cytoplasm"/>
    <property type="evidence" value="ECO:0007669"/>
    <property type="project" value="TreeGrafter"/>
</dbReference>
<evidence type="ECO:0000256" key="4">
    <source>
        <dbReference type="SAM" id="MobiDB-lite"/>
    </source>
</evidence>
<organism evidence="6 7">
    <name type="scientific">Kibdelosporangium aridum</name>
    <dbReference type="NCBI Taxonomy" id="2030"/>
    <lineage>
        <taxon>Bacteria</taxon>
        <taxon>Bacillati</taxon>
        <taxon>Actinomycetota</taxon>
        <taxon>Actinomycetes</taxon>
        <taxon>Pseudonocardiales</taxon>
        <taxon>Pseudonocardiaceae</taxon>
        <taxon>Kibdelosporangium</taxon>
    </lineage>
</organism>
<evidence type="ECO:0000259" key="5">
    <source>
        <dbReference type="Pfam" id="PF13191"/>
    </source>
</evidence>
<protein>
    <recommendedName>
        <fullName evidence="5">Orc1-like AAA ATPase domain-containing protein</fullName>
    </recommendedName>
</protein>
<dbReference type="GO" id="GO:0004016">
    <property type="term" value="F:adenylate cyclase activity"/>
    <property type="evidence" value="ECO:0007669"/>
    <property type="project" value="TreeGrafter"/>
</dbReference>
<evidence type="ECO:0000313" key="6">
    <source>
        <dbReference type="EMBL" id="RSM87393.1"/>
    </source>
</evidence>
<reference evidence="6 7" key="1">
    <citation type="submission" date="2018-05" db="EMBL/GenBank/DDBJ databases">
        <title>Evolution of GPA BGCs.</title>
        <authorList>
            <person name="Waglechner N."/>
            <person name="Wright G.D."/>
        </authorList>
    </citation>
    <scope>NUCLEOTIDE SEQUENCE [LARGE SCALE GENOMIC DNA]</scope>
    <source>
        <strain evidence="6 7">A82846</strain>
    </source>
</reference>
<dbReference type="GO" id="GO:0005524">
    <property type="term" value="F:ATP binding"/>
    <property type="evidence" value="ECO:0007669"/>
    <property type="project" value="UniProtKB-KW"/>
</dbReference>
<dbReference type="AlphaFoldDB" id="A0A428ZH29"/>